<evidence type="ECO:0000313" key="8">
    <source>
        <dbReference type="EMBL" id="RUS82659.1"/>
    </source>
</evidence>
<keyword evidence="2" id="KW-0489">Methyltransferase</keyword>
<dbReference type="InterPro" id="IPR002052">
    <property type="entry name" value="DNA_methylase_N6_adenine_CS"/>
</dbReference>
<dbReference type="GO" id="GO:0102559">
    <property type="term" value="F:peptide chain release factor N(5)-glutamine methyltransferase activity"/>
    <property type="evidence" value="ECO:0007669"/>
    <property type="project" value="UniProtKB-EC"/>
</dbReference>
<evidence type="ECO:0000256" key="5">
    <source>
        <dbReference type="ARBA" id="ARBA00048391"/>
    </source>
</evidence>
<evidence type="ECO:0000256" key="4">
    <source>
        <dbReference type="ARBA" id="ARBA00022691"/>
    </source>
</evidence>
<dbReference type="Gene3D" id="1.10.8.10">
    <property type="entry name" value="DNA helicase RuvA subunit, C-terminal domain"/>
    <property type="match status" value="1"/>
</dbReference>
<dbReference type="NCBIfam" id="TIGR00536">
    <property type="entry name" value="hemK_fam"/>
    <property type="match status" value="1"/>
</dbReference>
<feature type="domain" description="Methyltransferase small" evidence="6">
    <location>
        <begin position="148"/>
        <end position="244"/>
    </location>
</feature>
<dbReference type="GO" id="GO:0003676">
    <property type="term" value="F:nucleic acid binding"/>
    <property type="evidence" value="ECO:0007669"/>
    <property type="project" value="InterPro"/>
</dbReference>
<sequence>IESEKTSLKEGERYKPYTVTVYCIKNITSRIFYLPEMRSACTKLKYVLQFWTKQFQTHNIPDPKSSTEFIIAHALGKKTLFGVEPDTLLSKTQTDHVKSFCKMRLTRMPVQYILGEWDFLDLTLKMRAPVLIPRPETEELAELCCDTLSHLPSGEGQVFLEIGPGSGAITLSLLKRYPELQAVAVDISEEACKLTELNAHNTGTSDRLRVINGDIVDSQVFEQLRTHAPFCLAVSNPPYVTTAEMASLQEEISCFEDHRALHGGEDGLDVIREVLLRCSQLIQPGGHLWLEVGESHPPLVEKFTAFQETWKELPRQLVYKSTITDLYGKPRFCHLITS</sequence>
<comment type="caution">
    <text evidence="8">The sequence shown here is derived from an EMBL/GenBank/DDBJ whole genome shotgun (WGS) entry which is preliminary data.</text>
</comment>
<dbReference type="InterPro" id="IPR029063">
    <property type="entry name" value="SAM-dependent_MTases_sf"/>
</dbReference>
<proteinExistence type="predicted"/>
<gene>
    <name evidence="8" type="ORF">EGW08_009562</name>
</gene>
<dbReference type="PANTHER" id="PTHR18895">
    <property type="entry name" value="HEMK METHYLTRANSFERASE"/>
    <property type="match status" value="1"/>
</dbReference>
<evidence type="ECO:0000256" key="1">
    <source>
        <dbReference type="ARBA" id="ARBA00012771"/>
    </source>
</evidence>
<evidence type="ECO:0000256" key="3">
    <source>
        <dbReference type="ARBA" id="ARBA00022679"/>
    </source>
</evidence>
<evidence type="ECO:0000259" key="6">
    <source>
        <dbReference type="Pfam" id="PF05175"/>
    </source>
</evidence>
<dbReference type="PANTHER" id="PTHR18895:SF74">
    <property type="entry name" value="MTRF1L RELEASE FACTOR GLUTAMINE METHYLTRANSFERASE"/>
    <property type="match status" value="1"/>
</dbReference>
<dbReference type="InterPro" id="IPR004556">
    <property type="entry name" value="HemK-like"/>
</dbReference>
<organism evidence="8 9">
    <name type="scientific">Elysia chlorotica</name>
    <name type="common">Eastern emerald elysia</name>
    <name type="synonym">Sea slug</name>
    <dbReference type="NCBI Taxonomy" id="188477"/>
    <lineage>
        <taxon>Eukaryota</taxon>
        <taxon>Metazoa</taxon>
        <taxon>Spiralia</taxon>
        <taxon>Lophotrochozoa</taxon>
        <taxon>Mollusca</taxon>
        <taxon>Gastropoda</taxon>
        <taxon>Heterobranchia</taxon>
        <taxon>Euthyneura</taxon>
        <taxon>Panpulmonata</taxon>
        <taxon>Sacoglossa</taxon>
        <taxon>Placobranchoidea</taxon>
        <taxon>Plakobranchidae</taxon>
        <taxon>Elysia</taxon>
    </lineage>
</organism>
<dbReference type="GO" id="GO:0032259">
    <property type="term" value="P:methylation"/>
    <property type="evidence" value="ECO:0007669"/>
    <property type="project" value="UniProtKB-KW"/>
</dbReference>
<protein>
    <recommendedName>
        <fullName evidence="1">peptide chain release factor N(5)-glutamine methyltransferase</fullName>
        <ecNumber evidence="1">2.1.1.297</ecNumber>
    </recommendedName>
</protein>
<evidence type="ECO:0000313" key="9">
    <source>
        <dbReference type="Proteomes" id="UP000271974"/>
    </source>
</evidence>
<dbReference type="SUPFAM" id="SSF53335">
    <property type="entry name" value="S-adenosyl-L-methionine-dependent methyltransferases"/>
    <property type="match status" value="1"/>
</dbReference>
<dbReference type="InterPro" id="IPR040758">
    <property type="entry name" value="PrmC_N"/>
</dbReference>
<keyword evidence="4" id="KW-0949">S-adenosyl-L-methionine</keyword>
<dbReference type="InterPro" id="IPR007848">
    <property type="entry name" value="Small_mtfrase_dom"/>
</dbReference>
<dbReference type="CDD" id="cd02440">
    <property type="entry name" value="AdoMet_MTases"/>
    <property type="match status" value="1"/>
</dbReference>
<dbReference type="AlphaFoldDB" id="A0A3S0ZMR3"/>
<keyword evidence="9" id="KW-1185">Reference proteome</keyword>
<evidence type="ECO:0000256" key="2">
    <source>
        <dbReference type="ARBA" id="ARBA00022603"/>
    </source>
</evidence>
<feature type="non-terminal residue" evidence="8">
    <location>
        <position position="1"/>
    </location>
</feature>
<dbReference type="Proteomes" id="UP000271974">
    <property type="component" value="Unassembled WGS sequence"/>
</dbReference>
<dbReference type="EC" id="2.1.1.297" evidence="1"/>
<feature type="domain" description="Release factor glutamine methyltransferase N-terminal" evidence="7">
    <location>
        <begin position="48"/>
        <end position="115"/>
    </location>
</feature>
<dbReference type="OrthoDB" id="269872at2759"/>
<dbReference type="PROSITE" id="PS00092">
    <property type="entry name" value="N6_MTASE"/>
    <property type="match status" value="1"/>
</dbReference>
<keyword evidence="3" id="KW-0808">Transferase</keyword>
<dbReference type="STRING" id="188477.A0A3S0ZMR3"/>
<dbReference type="EMBL" id="RQTK01000276">
    <property type="protein sequence ID" value="RUS82659.1"/>
    <property type="molecule type" value="Genomic_DNA"/>
</dbReference>
<reference evidence="8 9" key="1">
    <citation type="submission" date="2019-01" db="EMBL/GenBank/DDBJ databases">
        <title>A draft genome assembly of the solar-powered sea slug Elysia chlorotica.</title>
        <authorList>
            <person name="Cai H."/>
            <person name="Li Q."/>
            <person name="Fang X."/>
            <person name="Li J."/>
            <person name="Curtis N.E."/>
            <person name="Altenburger A."/>
            <person name="Shibata T."/>
            <person name="Feng M."/>
            <person name="Maeda T."/>
            <person name="Schwartz J.A."/>
            <person name="Shigenobu S."/>
            <person name="Lundholm N."/>
            <person name="Nishiyama T."/>
            <person name="Yang H."/>
            <person name="Hasebe M."/>
            <person name="Li S."/>
            <person name="Pierce S.K."/>
            <person name="Wang J."/>
        </authorList>
    </citation>
    <scope>NUCLEOTIDE SEQUENCE [LARGE SCALE GENOMIC DNA]</scope>
    <source>
        <strain evidence="8">EC2010</strain>
        <tissue evidence="8">Whole organism of an adult</tissue>
    </source>
</reference>
<dbReference type="Pfam" id="PF05175">
    <property type="entry name" value="MTS"/>
    <property type="match status" value="1"/>
</dbReference>
<dbReference type="GO" id="GO:0005739">
    <property type="term" value="C:mitochondrion"/>
    <property type="evidence" value="ECO:0007669"/>
    <property type="project" value="TreeGrafter"/>
</dbReference>
<dbReference type="InterPro" id="IPR050320">
    <property type="entry name" value="N5-glutamine_MTase"/>
</dbReference>
<dbReference type="Pfam" id="PF17827">
    <property type="entry name" value="PrmC_N"/>
    <property type="match status" value="1"/>
</dbReference>
<dbReference type="Gene3D" id="3.40.50.150">
    <property type="entry name" value="Vaccinia Virus protein VP39"/>
    <property type="match status" value="1"/>
</dbReference>
<name>A0A3S0ZMR3_ELYCH</name>
<evidence type="ECO:0000259" key="7">
    <source>
        <dbReference type="Pfam" id="PF17827"/>
    </source>
</evidence>
<comment type="catalytic activity">
    <reaction evidence="5">
        <text>L-glutaminyl-[peptide chain release factor] + S-adenosyl-L-methionine = N(5)-methyl-L-glutaminyl-[peptide chain release factor] + S-adenosyl-L-homocysteine + H(+)</text>
        <dbReference type="Rhea" id="RHEA:42896"/>
        <dbReference type="Rhea" id="RHEA-COMP:10271"/>
        <dbReference type="Rhea" id="RHEA-COMP:10272"/>
        <dbReference type="ChEBI" id="CHEBI:15378"/>
        <dbReference type="ChEBI" id="CHEBI:30011"/>
        <dbReference type="ChEBI" id="CHEBI:57856"/>
        <dbReference type="ChEBI" id="CHEBI:59789"/>
        <dbReference type="ChEBI" id="CHEBI:61891"/>
        <dbReference type="EC" id="2.1.1.297"/>
    </reaction>
</comment>
<accession>A0A3S0ZMR3</accession>